<gene>
    <name evidence="2" type="ORF">PVAND_003907</name>
</gene>
<dbReference type="PROSITE" id="PS50191">
    <property type="entry name" value="CRAL_TRIO"/>
    <property type="match status" value="1"/>
</dbReference>
<dbReference type="Gene3D" id="1.20.5.1200">
    <property type="entry name" value="Alpha-tocopherol transfer"/>
    <property type="match status" value="1"/>
</dbReference>
<protein>
    <recommendedName>
        <fullName evidence="1">CRAL-TRIO domain-containing protein</fullName>
    </recommendedName>
</protein>
<dbReference type="SUPFAM" id="SSF52087">
    <property type="entry name" value="CRAL/TRIO domain"/>
    <property type="match status" value="1"/>
</dbReference>
<dbReference type="PANTHER" id="PTHR10174">
    <property type="entry name" value="ALPHA-TOCOPHEROL TRANSFER PROTEIN-RELATED"/>
    <property type="match status" value="1"/>
</dbReference>
<dbReference type="InterPro" id="IPR036273">
    <property type="entry name" value="CRAL/TRIO_N_dom_sf"/>
</dbReference>
<dbReference type="GO" id="GO:0016020">
    <property type="term" value="C:membrane"/>
    <property type="evidence" value="ECO:0007669"/>
    <property type="project" value="TreeGrafter"/>
</dbReference>
<proteinExistence type="predicted"/>
<dbReference type="EMBL" id="JADBJN010000003">
    <property type="protein sequence ID" value="KAG5673906.1"/>
    <property type="molecule type" value="Genomic_DNA"/>
</dbReference>
<dbReference type="Pfam" id="PF00650">
    <property type="entry name" value="CRAL_TRIO"/>
    <property type="match status" value="1"/>
</dbReference>
<dbReference type="AlphaFoldDB" id="A0A9J6BW10"/>
<dbReference type="GO" id="GO:1902936">
    <property type="term" value="F:phosphatidylinositol bisphosphate binding"/>
    <property type="evidence" value="ECO:0007669"/>
    <property type="project" value="TreeGrafter"/>
</dbReference>
<dbReference type="InterPro" id="IPR036865">
    <property type="entry name" value="CRAL-TRIO_dom_sf"/>
</dbReference>
<evidence type="ECO:0000313" key="2">
    <source>
        <dbReference type="EMBL" id="KAG5673906.1"/>
    </source>
</evidence>
<name>A0A9J6BW10_POLVA</name>
<dbReference type="InterPro" id="IPR001251">
    <property type="entry name" value="CRAL-TRIO_dom"/>
</dbReference>
<feature type="domain" description="CRAL-TRIO" evidence="1">
    <location>
        <begin position="94"/>
        <end position="260"/>
    </location>
</feature>
<dbReference type="Gene3D" id="1.10.8.20">
    <property type="entry name" value="N-terminal domain of phosphatidylinositol transfer protein sec14p"/>
    <property type="match status" value="1"/>
</dbReference>
<dbReference type="Gene3D" id="3.40.525.10">
    <property type="entry name" value="CRAL-TRIO lipid binding domain"/>
    <property type="match status" value="1"/>
</dbReference>
<dbReference type="SMART" id="SM00516">
    <property type="entry name" value="SEC14"/>
    <property type="match status" value="1"/>
</dbReference>
<dbReference type="SUPFAM" id="SSF46938">
    <property type="entry name" value="CRAL/TRIO N-terminal domain"/>
    <property type="match status" value="1"/>
</dbReference>
<reference evidence="2" key="1">
    <citation type="submission" date="2021-03" db="EMBL/GenBank/DDBJ databases">
        <title>Chromosome level genome of the anhydrobiotic midge Polypedilum vanderplanki.</title>
        <authorList>
            <person name="Yoshida Y."/>
            <person name="Kikawada T."/>
            <person name="Gusev O."/>
        </authorList>
    </citation>
    <scope>NUCLEOTIDE SEQUENCE</scope>
    <source>
        <strain evidence="2">NIAS01</strain>
        <tissue evidence="2">Whole body or cell culture</tissue>
    </source>
</reference>
<accession>A0A9J6BW10</accession>
<dbReference type="CDD" id="cd00170">
    <property type="entry name" value="SEC14"/>
    <property type="match status" value="1"/>
</dbReference>
<dbReference type="OrthoDB" id="75724at2759"/>
<dbReference type="PRINTS" id="PR00180">
    <property type="entry name" value="CRETINALDHBP"/>
</dbReference>
<comment type="caution">
    <text evidence="2">The sequence shown here is derived from an EMBL/GenBank/DDBJ whole genome shotgun (WGS) entry which is preliminary data.</text>
</comment>
<evidence type="ECO:0000259" key="1">
    <source>
        <dbReference type="PROSITE" id="PS50191"/>
    </source>
</evidence>
<sequence length="287" mass="33698">MENLFDIDTSPETPELLAIAEKELRETSEIRKKGIAELRDLLKKNPDLNFSDDEDYLVIILRVCHWYPESAIKLLRQIAEFRRDNEKLLKDLMPEQEKIPFIEGGVVNVLTNKDHKNRRVLIVNSGKLWDPSVVSTDSMFRMFYLIHIMAQLEKSTQICGCIVIYDFDGLGMKQIKAMTPSSVQRLLTFIQVAMPLRLKEVHFVKQPFIFNMVWSLMKPFIKEKLKNRMYFHGSNMKELHKFVPPEYLPKNYGGTMPEINYSGKEWYGCVEKHVDFFAQYNTFGFKQ</sequence>
<dbReference type="Proteomes" id="UP001107558">
    <property type="component" value="Chromosome 3"/>
</dbReference>
<organism evidence="2 3">
    <name type="scientific">Polypedilum vanderplanki</name>
    <name type="common">Sleeping chironomid midge</name>
    <dbReference type="NCBI Taxonomy" id="319348"/>
    <lineage>
        <taxon>Eukaryota</taxon>
        <taxon>Metazoa</taxon>
        <taxon>Ecdysozoa</taxon>
        <taxon>Arthropoda</taxon>
        <taxon>Hexapoda</taxon>
        <taxon>Insecta</taxon>
        <taxon>Pterygota</taxon>
        <taxon>Neoptera</taxon>
        <taxon>Endopterygota</taxon>
        <taxon>Diptera</taxon>
        <taxon>Nematocera</taxon>
        <taxon>Chironomoidea</taxon>
        <taxon>Chironomidae</taxon>
        <taxon>Chironominae</taxon>
        <taxon>Polypedilum</taxon>
        <taxon>Polypedilum</taxon>
    </lineage>
</organism>
<evidence type="ECO:0000313" key="3">
    <source>
        <dbReference type="Proteomes" id="UP001107558"/>
    </source>
</evidence>
<dbReference type="PANTHER" id="PTHR10174:SF212">
    <property type="entry name" value="MIP26555P1"/>
    <property type="match status" value="1"/>
</dbReference>
<keyword evidence="3" id="KW-1185">Reference proteome</keyword>